<dbReference type="EMBL" id="ADHJ01000012">
    <property type="protein sequence ID" value="EFU42725.1"/>
    <property type="molecule type" value="Genomic_DNA"/>
</dbReference>
<dbReference type="Proteomes" id="UP000003094">
    <property type="component" value="Unassembled WGS sequence"/>
</dbReference>
<dbReference type="AlphaFoldDB" id="A0A2R9SZB5"/>
<name>A0A2R9SZB5_9BACL</name>
<organism evidence="1 2">
    <name type="scientific">Paenibacillus vortex V453</name>
    <dbReference type="NCBI Taxonomy" id="715225"/>
    <lineage>
        <taxon>Bacteria</taxon>
        <taxon>Bacillati</taxon>
        <taxon>Bacillota</taxon>
        <taxon>Bacilli</taxon>
        <taxon>Bacillales</taxon>
        <taxon>Paenibacillaceae</taxon>
        <taxon>Paenibacillus</taxon>
    </lineage>
</organism>
<keyword evidence="2" id="KW-1185">Reference proteome</keyword>
<reference evidence="1 2" key="1">
    <citation type="journal article" date="2010" name="BMC Genomics">
        <title>Genome sequence of the pattern forming Paenibacillus vortex bacterium reveals potential for thriving in complex environments.</title>
        <authorList>
            <person name="Sirota-Madi A."/>
            <person name="Olender T."/>
            <person name="Helman Y."/>
            <person name="Ingham C."/>
            <person name="Brainis I."/>
            <person name="Roth D."/>
            <person name="Hagi E."/>
            <person name="Brodsky L."/>
            <person name="Leshkowitz D."/>
            <person name="Galatenko V."/>
            <person name="Nikolaev V."/>
            <person name="Mugasimangalam R.C."/>
            <person name="Bransburg-Zabary S."/>
            <person name="Gutnick D.L."/>
            <person name="Lancet D."/>
            <person name="Ben-Jacob E."/>
        </authorList>
    </citation>
    <scope>NUCLEOTIDE SEQUENCE [LARGE SCALE GENOMIC DNA]</scope>
    <source>
        <strain evidence="1 2">V453</strain>
    </source>
</reference>
<gene>
    <name evidence="1" type="ORF">PVOR_05775</name>
</gene>
<evidence type="ECO:0000313" key="1">
    <source>
        <dbReference type="EMBL" id="EFU42725.1"/>
    </source>
</evidence>
<sequence>MLTRLAAGPESKEDSLSLNHTAHHKKEAVYLTGNGLLF</sequence>
<evidence type="ECO:0000313" key="2">
    <source>
        <dbReference type="Proteomes" id="UP000003094"/>
    </source>
</evidence>
<protein>
    <submittedName>
        <fullName evidence="1">Uncharacterized protein</fullName>
    </submittedName>
</protein>
<proteinExistence type="predicted"/>
<dbReference type="KEGG" id="pvo:PVOR_05775"/>
<accession>A0A2R9SZB5</accession>
<comment type="caution">
    <text evidence="1">The sequence shown here is derived from an EMBL/GenBank/DDBJ whole genome shotgun (WGS) entry which is preliminary data.</text>
</comment>